<evidence type="ECO:0000313" key="2">
    <source>
        <dbReference type="EMBL" id="CAF1526422.1"/>
    </source>
</evidence>
<comment type="caution">
    <text evidence="2">The sequence shown here is derived from an EMBL/GenBank/DDBJ whole genome shotgun (WGS) entry which is preliminary data.</text>
</comment>
<dbReference type="PANTHER" id="PTHR46169">
    <property type="entry name" value="DNA REPLICATION-RELATED ELEMENT FACTOR, ISOFORM A"/>
    <property type="match status" value="1"/>
</dbReference>
<name>A0A815V1V0_9BILA</name>
<dbReference type="GO" id="GO:0005634">
    <property type="term" value="C:nucleus"/>
    <property type="evidence" value="ECO:0007669"/>
    <property type="project" value="TreeGrafter"/>
</dbReference>
<dbReference type="Proteomes" id="UP000663891">
    <property type="component" value="Unassembled WGS sequence"/>
</dbReference>
<dbReference type="Gene3D" id="1.10.10.1070">
    <property type="entry name" value="Zinc finger, BED domain-containing"/>
    <property type="match status" value="1"/>
</dbReference>
<evidence type="ECO:0000313" key="3">
    <source>
        <dbReference type="Proteomes" id="UP000663891"/>
    </source>
</evidence>
<evidence type="ECO:0000259" key="1">
    <source>
        <dbReference type="Pfam" id="PF10683"/>
    </source>
</evidence>
<proteinExistence type="predicted"/>
<organism evidence="2 3">
    <name type="scientific">Adineta steineri</name>
    <dbReference type="NCBI Taxonomy" id="433720"/>
    <lineage>
        <taxon>Eukaryota</taxon>
        <taxon>Metazoa</taxon>
        <taxon>Spiralia</taxon>
        <taxon>Gnathifera</taxon>
        <taxon>Rotifera</taxon>
        <taxon>Eurotatoria</taxon>
        <taxon>Bdelloidea</taxon>
        <taxon>Adinetida</taxon>
        <taxon>Adinetidae</taxon>
        <taxon>Adineta</taxon>
    </lineage>
</organism>
<accession>A0A815V1V0</accession>
<dbReference type="Pfam" id="PF10683">
    <property type="entry name" value="DBD_Tnp_Hermes"/>
    <property type="match status" value="1"/>
</dbReference>
<feature type="non-terminal residue" evidence="2">
    <location>
        <position position="278"/>
    </location>
</feature>
<sequence length="278" mass="31556">MRTPNMAPIGLKHYDSLFFFKQVHMGINLNHQLKLSTTISSSIATHQSFAYILIYKSSTGSGCMINHLCSCPSKLKHDNSSGEQQKIYNYFNKNSNDNKQIPKSIKRAITTACAEFVAEDSRSFKLLQGPGFIRLAQQLFDSGQRLSSSIPIDIENLLPAPTTISRSIDKIYEFYKQQLIKFCKSMDSFCVIVDFWCESFTGLSYCGISLSHIDQEFQSYMFSFGCFPYEMKNKRASTIRSFVNGTLKTFGLALDSEKFVVTDNEPTMTCTFNTDCKR</sequence>
<dbReference type="InterPro" id="IPR052717">
    <property type="entry name" value="Vacuolar_transposase_reg"/>
</dbReference>
<dbReference type="PANTHER" id="PTHR46169:SF17">
    <property type="entry name" value="HAT C-TERMINAL DIMERISATION DOMAIN-CONTAINING PROTEIN"/>
    <property type="match status" value="1"/>
</dbReference>
<feature type="domain" description="Hermes trasposase DNA-binding" evidence="1">
    <location>
        <begin position="105"/>
        <end position="163"/>
    </location>
</feature>
<dbReference type="EMBL" id="CAJNON010003777">
    <property type="protein sequence ID" value="CAF1526422.1"/>
    <property type="molecule type" value="Genomic_DNA"/>
</dbReference>
<dbReference type="GO" id="GO:0006357">
    <property type="term" value="P:regulation of transcription by RNA polymerase II"/>
    <property type="evidence" value="ECO:0007669"/>
    <property type="project" value="TreeGrafter"/>
</dbReference>
<dbReference type="InterPro" id="IPR018473">
    <property type="entry name" value="Hermes_transposase_DNA-db"/>
</dbReference>
<reference evidence="2" key="1">
    <citation type="submission" date="2021-02" db="EMBL/GenBank/DDBJ databases">
        <authorList>
            <person name="Nowell W R."/>
        </authorList>
    </citation>
    <scope>NUCLEOTIDE SEQUENCE</scope>
</reference>
<protein>
    <recommendedName>
        <fullName evidence="1">Hermes trasposase DNA-binding domain-containing protein</fullName>
    </recommendedName>
</protein>
<dbReference type="OrthoDB" id="10051975at2759"/>
<dbReference type="SUPFAM" id="SSF140996">
    <property type="entry name" value="Hermes dimerisation domain"/>
    <property type="match status" value="1"/>
</dbReference>
<gene>
    <name evidence="2" type="ORF">VCS650_LOCUS43505</name>
</gene>
<dbReference type="AlphaFoldDB" id="A0A815V1V0"/>